<organism evidence="5 6">
    <name type="scientific">Orchesella dallaii</name>
    <dbReference type="NCBI Taxonomy" id="48710"/>
    <lineage>
        <taxon>Eukaryota</taxon>
        <taxon>Metazoa</taxon>
        <taxon>Ecdysozoa</taxon>
        <taxon>Arthropoda</taxon>
        <taxon>Hexapoda</taxon>
        <taxon>Collembola</taxon>
        <taxon>Entomobryomorpha</taxon>
        <taxon>Entomobryoidea</taxon>
        <taxon>Orchesellidae</taxon>
        <taxon>Orchesellinae</taxon>
        <taxon>Orchesella</taxon>
    </lineage>
</organism>
<sequence length="461" mass="50888">MTGSLRKVASLVFNKLSKPITITSQQGFTFTSNAYSTESSSPQEIPSKCDVCIIGGGAMGSSSAFWLKQHPAGRALNVVVIERDPKYTKASTVLSLGGIRQQFSNAENIQLSLFGSEFLKRLNEYLGTPNQPEVDVQYKNSGYLFIATTPEGAETLHENHVLQRTFDSKVKLLSQEMLQKRFPFMNVSDVVLASIGTDNEGWFDPWSLLNGFKRKALHLGTQYVTGEVVGFEKQENNGLSVGPTQLHIRDTNGNIKTMEFSQCVVAGGYDSGNISKLAGIGTGNGILSTPVPVEPKKRYVYYINAPSLASLESFPLMIDSCGAYVRPEGPPGHFLTGRSPNDEDEPSCENLEVDYSFFDEHIWPNLARRVSGFENLKVKSAWGGYYDYNTFDQNGIIGTHPLFKNFHITTGFSGHGIQQSPAVGRAIMEIILEGSFKTIDLTRFGFERCIEGRQLLEKNIV</sequence>
<accession>A0ABP1RZR3</accession>
<dbReference type="PANTHER" id="PTHR13847">
    <property type="entry name" value="SARCOSINE DEHYDROGENASE-RELATED"/>
    <property type="match status" value="1"/>
</dbReference>
<comment type="function">
    <text evidence="3">Required for the assembly of the mitochondrial membrane respiratory chain NADH dehydrogenase (Complex I). Involved in mid-late stages of complex I assembly.</text>
</comment>
<proteinExistence type="predicted"/>
<evidence type="ECO:0000256" key="1">
    <source>
        <dbReference type="ARBA" id="ARBA00023002"/>
    </source>
</evidence>
<evidence type="ECO:0000259" key="4">
    <source>
        <dbReference type="Pfam" id="PF01266"/>
    </source>
</evidence>
<dbReference type="InterPro" id="IPR006076">
    <property type="entry name" value="FAD-dep_OxRdtase"/>
</dbReference>
<evidence type="ECO:0000256" key="2">
    <source>
        <dbReference type="ARBA" id="ARBA00039785"/>
    </source>
</evidence>
<protein>
    <recommendedName>
        <fullName evidence="2">FAD-dependent oxidoreductase domain-containing protein 1</fullName>
    </recommendedName>
</protein>
<keyword evidence="6" id="KW-1185">Reference proteome</keyword>
<feature type="domain" description="FAD dependent oxidoreductase" evidence="4">
    <location>
        <begin position="50"/>
        <end position="429"/>
    </location>
</feature>
<dbReference type="Pfam" id="PF01266">
    <property type="entry name" value="DAO"/>
    <property type="match status" value="1"/>
</dbReference>
<dbReference type="SUPFAM" id="SSF51905">
    <property type="entry name" value="FAD/NAD(P)-binding domain"/>
    <property type="match status" value="1"/>
</dbReference>
<gene>
    <name evidence="5" type="ORF">ODALV1_LOCUS27886</name>
</gene>
<name>A0ABP1RZR3_9HEXA</name>
<evidence type="ECO:0000313" key="5">
    <source>
        <dbReference type="EMBL" id="CAL8139554.1"/>
    </source>
</evidence>
<dbReference type="Proteomes" id="UP001642540">
    <property type="component" value="Unassembled WGS sequence"/>
</dbReference>
<evidence type="ECO:0000313" key="6">
    <source>
        <dbReference type="Proteomes" id="UP001642540"/>
    </source>
</evidence>
<dbReference type="PANTHER" id="PTHR13847:SF287">
    <property type="entry name" value="FAD-DEPENDENT OXIDOREDUCTASE DOMAIN-CONTAINING PROTEIN 1"/>
    <property type="match status" value="1"/>
</dbReference>
<evidence type="ECO:0000256" key="3">
    <source>
        <dbReference type="ARBA" id="ARBA00046185"/>
    </source>
</evidence>
<dbReference type="InterPro" id="IPR036188">
    <property type="entry name" value="FAD/NAD-bd_sf"/>
</dbReference>
<reference evidence="5 6" key="1">
    <citation type="submission" date="2024-08" db="EMBL/GenBank/DDBJ databases">
        <authorList>
            <person name="Cucini C."/>
            <person name="Frati F."/>
        </authorList>
    </citation>
    <scope>NUCLEOTIDE SEQUENCE [LARGE SCALE GENOMIC DNA]</scope>
</reference>
<comment type="caution">
    <text evidence="5">The sequence shown here is derived from an EMBL/GenBank/DDBJ whole genome shotgun (WGS) entry which is preliminary data.</text>
</comment>
<dbReference type="Gene3D" id="3.50.50.60">
    <property type="entry name" value="FAD/NAD(P)-binding domain"/>
    <property type="match status" value="1"/>
</dbReference>
<keyword evidence="1" id="KW-0560">Oxidoreductase</keyword>
<dbReference type="EMBL" id="CAXLJM020000128">
    <property type="protein sequence ID" value="CAL8139554.1"/>
    <property type="molecule type" value="Genomic_DNA"/>
</dbReference>
<dbReference type="Gene3D" id="3.30.9.10">
    <property type="entry name" value="D-Amino Acid Oxidase, subunit A, domain 2"/>
    <property type="match status" value="1"/>
</dbReference>